<evidence type="ECO:0000313" key="2">
    <source>
        <dbReference type="Proteomes" id="UP000807342"/>
    </source>
</evidence>
<gene>
    <name evidence="1" type="ORF">P691DRAFT_767888</name>
</gene>
<sequence length="252" mass="27458">MAPQAQAPRPTSSKCTKCPFYMMCSPSHHQFFIEAPTIPPNTSLSTLVTTANRALSQAKSTLKVDSAHLSPCGITYVTATVPSTSDLDIIEATLSAFGQITLIISPPLYQHVLSVISWALQDFEALVVDGHNHTHKHFSPYFIFNTVDLTSPASQSFIKIVDVPYFKISSTDPFTSMEVNAQLQHSIIPSDFVVHWHYICNSPKADSTTIWIDLSDLQQGSCASSLIGCSLFLNGGTVIIKGTKAHTETPQC</sequence>
<dbReference type="EMBL" id="MU152609">
    <property type="protein sequence ID" value="KAF9440344.1"/>
    <property type="molecule type" value="Genomic_DNA"/>
</dbReference>
<proteinExistence type="predicted"/>
<protein>
    <submittedName>
        <fullName evidence="1">Uncharacterized protein</fullName>
    </submittedName>
</protein>
<dbReference type="Proteomes" id="UP000807342">
    <property type="component" value="Unassembled WGS sequence"/>
</dbReference>
<evidence type="ECO:0000313" key="1">
    <source>
        <dbReference type="EMBL" id="KAF9440344.1"/>
    </source>
</evidence>
<organism evidence="1 2">
    <name type="scientific">Macrolepiota fuliginosa MF-IS2</name>
    <dbReference type="NCBI Taxonomy" id="1400762"/>
    <lineage>
        <taxon>Eukaryota</taxon>
        <taxon>Fungi</taxon>
        <taxon>Dikarya</taxon>
        <taxon>Basidiomycota</taxon>
        <taxon>Agaricomycotina</taxon>
        <taxon>Agaricomycetes</taxon>
        <taxon>Agaricomycetidae</taxon>
        <taxon>Agaricales</taxon>
        <taxon>Agaricineae</taxon>
        <taxon>Agaricaceae</taxon>
        <taxon>Macrolepiota</taxon>
    </lineage>
</organism>
<name>A0A9P5WWM1_9AGAR</name>
<comment type="caution">
    <text evidence="1">The sequence shown here is derived from an EMBL/GenBank/DDBJ whole genome shotgun (WGS) entry which is preliminary data.</text>
</comment>
<keyword evidence="2" id="KW-1185">Reference proteome</keyword>
<reference evidence="1" key="1">
    <citation type="submission" date="2020-11" db="EMBL/GenBank/DDBJ databases">
        <authorList>
            <consortium name="DOE Joint Genome Institute"/>
            <person name="Ahrendt S."/>
            <person name="Riley R."/>
            <person name="Andreopoulos W."/>
            <person name="Labutti K."/>
            <person name="Pangilinan J."/>
            <person name="Ruiz-Duenas F.J."/>
            <person name="Barrasa J.M."/>
            <person name="Sanchez-Garcia M."/>
            <person name="Camarero S."/>
            <person name="Miyauchi S."/>
            <person name="Serrano A."/>
            <person name="Linde D."/>
            <person name="Babiker R."/>
            <person name="Drula E."/>
            <person name="Ayuso-Fernandez I."/>
            <person name="Pacheco R."/>
            <person name="Padilla G."/>
            <person name="Ferreira P."/>
            <person name="Barriuso J."/>
            <person name="Kellner H."/>
            <person name="Castanera R."/>
            <person name="Alfaro M."/>
            <person name="Ramirez L."/>
            <person name="Pisabarro A.G."/>
            <person name="Kuo A."/>
            <person name="Tritt A."/>
            <person name="Lipzen A."/>
            <person name="He G."/>
            <person name="Yan M."/>
            <person name="Ng V."/>
            <person name="Cullen D."/>
            <person name="Martin F."/>
            <person name="Rosso M.-N."/>
            <person name="Henrissat B."/>
            <person name="Hibbett D."/>
            <person name="Martinez A.T."/>
            <person name="Grigoriev I.V."/>
        </authorList>
    </citation>
    <scope>NUCLEOTIDE SEQUENCE</scope>
    <source>
        <strain evidence="1">MF-IS2</strain>
    </source>
</reference>
<dbReference type="AlphaFoldDB" id="A0A9P5WWM1"/>
<accession>A0A9P5WWM1</accession>